<dbReference type="PANTHER" id="PTHR48207:SF3">
    <property type="entry name" value="SUCCINATE--HYDROXYMETHYLGLUTARATE COA-TRANSFERASE"/>
    <property type="match status" value="1"/>
</dbReference>
<organism evidence="2 3">
    <name type="scientific">Sphingobium indicum BiD32</name>
    <dbReference type="NCBI Taxonomy" id="1301087"/>
    <lineage>
        <taxon>Bacteria</taxon>
        <taxon>Pseudomonadati</taxon>
        <taxon>Pseudomonadota</taxon>
        <taxon>Alphaproteobacteria</taxon>
        <taxon>Sphingomonadales</taxon>
        <taxon>Sphingomonadaceae</taxon>
        <taxon>Sphingobium</taxon>
    </lineage>
</organism>
<dbReference type="InterPro" id="IPR023606">
    <property type="entry name" value="CoA-Trfase_III_dom_1_sf"/>
</dbReference>
<sequence>MIKIERAEGDFARGYDKVVHGESAYFVWLNRGKQSIVLDLKNREDAALLARVIAASDVFIQNLAPGAAARAGLASAELRAANPRLITCDISGYGDDGPYHDMKAYDLLVQCESGLASITGAAAAPGRVGVSVADICCGMNAHAAILEALFVRERTGNGNGIAVSLFDGLADWMAVPLLHYDYAGKAPSRVGLAHPSIAPYGEFPLAGGQSIVIAVQNEREWRALCGALNCETIMDDSRFCSNVQRVANRELLDREIGVALANLDVAKIGSTLKAAGIAFGFVNEVSGLSSHPQLRRISVPTPSGPVDMPTLPVRWTDRSPFPGPVPALNSHGREIRNEFA</sequence>
<dbReference type="EMBL" id="CAVK010000245">
    <property type="protein sequence ID" value="CCW20015.1"/>
    <property type="molecule type" value="Genomic_DNA"/>
</dbReference>
<dbReference type="Proteomes" id="UP000013201">
    <property type="component" value="Unassembled WGS sequence"/>
</dbReference>
<dbReference type="PANTHER" id="PTHR48207">
    <property type="entry name" value="SUCCINATE--HYDROXYMETHYLGLUTARATE COA-TRANSFERASE"/>
    <property type="match status" value="1"/>
</dbReference>
<dbReference type="Pfam" id="PF02515">
    <property type="entry name" value="CoA_transf_3"/>
    <property type="match status" value="1"/>
</dbReference>
<dbReference type="AlphaFoldDB" id="N1MS31"/>
<protein>
    <submittedName>
        <fullName evidence="2">L-carnitine dehydratase/bile acid-inducible protein F</fullName>
        <ecNumber evidence="2">2.8.3.16</ecNumber>
    </submittedName>
</protein>
<dbReference type="SUPFAM" id="SSF89796">
    <property type="entry name" value="CoA-transferase family III (CaiB/BaiF)"/>
    <property type="match status" value="1"/>
</dbReference>
<dbReference type="InterPro" id="IPR044855">
    <property type="entry name" value="CoA-Trfase_III_dom3_sf"/>
</dbReference>
<gene>
    <name evidence="2" type="ORF">EBBID32_43860</name>
</gene>
<reference evidence="2 3" key="1">
    <citation type="submission" date="2013-03" db="EMBL/GenBank/DDBJ databases">
        <authorList>
            <person name="Le V."/>
        </authorList>
    </citation>
    <scope>NUCLEOTIDE SEQUENCE [LARGE SCALE GENOMIC DNA]</scope>
    <source>
        <strain evidence="2 3">BiD32</strain>
    </source>
</reference>
<dbReference type="GO" id="GO:0033608">
    <property type="term" value="F:formyl-CoA transferase activity"/>
    <property type="evidence" value="ECO:0007669"/>
    <property type="project" value="UniProtKB-EC"/>
</dbReference>
<evidence type="ECO:0000313" key="3">
    <source>
        <dbReference type="Proteomes" id="UP000013201"/>
    </source>
</evidence>
<accession>N1MS31</accession>
<keyword evidence="1 2" id="KW-0808">Transferase</keyword>
<dbReference type="Gene3D" id="3.30.1540.10">
    <property type="entry name" value="formyl-coa transferase, domain 3"/>
    <property type="match status" value="1"/>
</dbReference>
<dbReference type="EC" id="2.8.3.16" evidence="2"/>
<evidence type="ECO:0000313" key="2">
    <source>
        <dbReference type="EMBL" id="CCW20015.1"/>
    </source>
</evidence>
<reference evidence="3" key="2">
    <citation type="submission" date="2013-04" db="EMBL/GenBank/DDBJ databases">
        <title>Bisphenol A degrading Sphingobium sp. strain BiD32.</title>
        <authorList>
            <person name="Nielsen J.L."/>
            <person name="Zhou N.A."/>
            <person name="Kjeldal H."/>
        </authorList>
    </citation>
    <scope>NUCLEOTIDE SEQUENCE [LARGE SCALE GENOMIC DNA]</scope>
    <source>
        <strain evidence="3">BiD32</strain>
    </source>
</reference>
<comment type="caution">
    <text evidence="2">The sequence shown here is derived from an EMBL/GenBank/DDBJ whole genome shotgun (WGS) entry which is preliminary data.</text>
</comment>
<keyword evidence="3" id="KW-1185">Reference proteome</keyword>
<dbReference type="InterPro" id="IPR003673">
    <property type="entry name" value="CoA-Trfase_fam_III"/>
</dbReference>
<name>N1MS31_9SPHN</name>
<evidence type="ECO:0000256" key="1">
    <source>
        <dbReference type="ARBA" id="ARBA00022679"/>
    </source>
</evidence>
<dbReference type="Gene3D" id="3.40.50.10540">
    <property type="entry name" value="Crotonobetainyl-coa:carnitine coa-transferase, domain 1"/>
    <property type="match status" value="1"/>
</dbReference>
<proteinExistence type="predicted"/>
<dbReference type="InterPro" id="IPR050483">
    <property type="entry name" value="CoA-transferase_III_domain"/>
</dbReference>